<dbReference type="RefSeq" id="WP_006295660.1">
    <property type="nucleotide sequence ID" value="NZ_ABXB03000004.1"/>
</dbReference>
<dbReference type="OrthoDB" id="3267444at2"/>
<reference evidence="4 6" key="2">
    <citation type="submission" date="2014-03" db="EMBL/GenBank/DDBJ databases">
        <title>Genomics of Bifidobacteria.</title>
        <authorList>
            <person name="Ventura M."/>
            <person name="Milani C."/>
            <person name="Lugli G.A."/>
        </authorList>
    </citation>
    <scope>NUCLEOTIDE SEQUENCE [LARGE SCALE GENOMIC DNA]</scope>
    <source>
        <strain evidence="4 6">LMG 11596</strain>
    </source>
</reference>
<dbReference type="AlphaFoldDB" id="D1NWF0"/>
<protein>
    <recommendedName>
        <fullName evidence="2">LytR/CpsA/Psr regulator C-terminal domain-containing protein</fullName>
    </recommendedName>
</protein>
<feature type="domain" description="LytR/CpsA/Psr regulator C-terminal" evidence="2">
    <location>
        <begin position="83"/>
        <end position="167"/>
    </location>
</feature>
<keyword evidence="1" id="KW-1133">Transmembrane helix</keyword>
<organism evidence="3 5">
    <name type="scientific">Bifidobacterium gallicum DSM 20093 = LMG 11596</name>
    <dbReference type="NCBI Taxonomy" id="561180"/>
    <lineage>
        <taxon>Bacteria</taxon>
        <taxon>Bacillati</taxon>
        <taxon>Actinomycetota</taxon>
        <taxon>Actinomycetes</taxon>
        <taxon>Bifidobacteriales</taxon>
        <taxon>Bifidobacteriaceae</taxon>
        <taxon>Bifidobacterium</taxon>
    </lineage>
</organism>
<gene>
    <name evidence="4" type="ORF">BGLCM_0146</name>
    <name evidence="3" type="ORF">BIFGAL_04199</name>
</gene>
<keyword evidence="1" id="KW-0472">Membrane</keyword>
<dbReference type="Proteomes" id="UP000003656">
    <property type="component" value="Unassembled WGS sequence"/>
</dbReference>
<evidence type="ECO:0000256" key="1">
    <source>
        <dbReference type="SAM" id="Phobius"/>
    </source>
</evidence>
<dbReference type="STRING" id="561180.BIFGAL_04199"/>
<evidence type="ECO:0000313" key="6">
    <source>
        <dbReference type="Proteomes" id="UP000029074"/>
    </source>
</evidence>
<dbReference type="EMBL" id="JGYW01000001">
    <property type="protein sequence ID" value="KFI60125.1"/>
    <property type="molecule type" value="Genomic_DNA"/>
</dbReference>
<evidence type="ECO:0000259" key="2">
    <source>
        <dbReference type="Pfam" id="PF13399"/>
    </source>
</evidence>
<comment type="caution">
    <text evidence="3">The sequence shown here is derived from an EMBL/GenBank/DDBJ whole genome shotgun (WGS) entry which is preliminary data.</text>
</comment>
<evidence type="ECO:0000313" key="5">
    <source>
        <dbReference type="Proteomes" id="UP000003656"/>
    </source>
</evidence>
<name>D1NWF0_9BIFI</name>
<dbReference type="Pfam" id="PF13399">
    <property type="entry name" value="LytR_C"/>
    <property type="match status" value="1"/>
</dbReference>
<sequence length="207" mass="22452">MAQNSEEPMARQTYMRHRQTVVFTVIGAVLAVALFISCLFVFHVGGLGVSKTSATLPNYGQQVPCVSPAADGSKPKYMENKAVSVEVLNGTQFTGFAQAVGQALENREFVVKNIGNYSGGSQERTQIKFGRNAIPEAYTLASNFTDAQLVMDDRQDKLIDVVLGDTFKDLRDEADVPKTGKEIPNIEGCLAVDQLKNVPKAPEHDAA</sequence>
<keyword evidence="6" id="KW-1185">Reference proteome</keyword>
<evidence type="ECO:0000313" key="4">
    <source>
        <dbReference type="EMBL" id="KFI60125.1"/>
    </source>
</evidence>
<keyword evidence="1" id="KW-0812">Transmembrane</keyword>
<feature type="transmembrane region" description="Helical" evidence="1">
    <location>
        <begin position="21"/>
        <end position="42"/>
    </location>
</feature>
<dbReference type="InterPro" id="IPR027381">
    <property type="entry name" value="LytR/CpsA/Psr_C"/>
</dbReference>
<dbReference type="Proteomes" id="UP000029074">
    <property type="component" value="Unassembled WGS sequence"/>
</dbReference>
<dbReference type="eggNOG" id="ENOG5032WRF">
    <property type="taxonomic scope" value="Bacteria"/>
</dbReference>
<evidence type="ECO:0000313" key="3">
    <source>
        <dbReference type="EMBL" id="EFA22436.1"/>
    </source>
</evidence>
<dbReference type="Gene3D" id="3.30.70.2390">
    <property type="match status" value="1"/>
</dbReference>
<reference evidence="3 5" key="1">
    <citation type="submission" date="2009-11" db="EMBL/GenBank/DDBJ databases">
        <authorList>
            <person name="Weinstock G."/>
            <person name="Sodergren E."/>
            <person name="Clifton S."/>
            <person name="Fulton L."/>
            <person name="Fulton B."/>
            <person name="Courtney L."/>
            <person name="Fronick C."/>
            <person name="Harrison M."/>
            <person name="Strong C."/>
            <person name="Farmer C."/>
            <person name="Delahaunty K."/>
            <person name="Markovic C."/>
            <person name="Hall O."/>
            <person name="Minx P."/>
            <person name="Tomlinson C."/>
            <person name="Mitreva M."/>
            <person name="Nelson J."/>
            <person name="Hou S."/>
            <person name="Wollam A."/>
            <person name="Pepin K.H."/>
            <person name="Johnson M."/>
            <person name="Bhonagiri V."/>
            <person name="Nash W.E."/>
            <person name="Warren W."/>
            <person name="Chinwalla A."/>
            <person name="Mardis E.R."/>
            <person name="Wilson R.K."/>
        </authorList>
    </citation>
    <scope>NUCLEOTIDE SEQUENCE [LARGE SCALE GENOMIC DNA]</scope>
    <source>
        <strain evidence="3 5">DSM 20093</strain>
    </source>
</reference>
<proteinExistence type="predicted"/>
<dbReference type="EMBL" id="ABXB03000004">
    <property type="protein sequence ID" value="EFA22436.1"/>
    <property type="molecule type" value="Genomic_DNA"/>
</dbReference>
<accession>D1NWF0</accession>